<feature type="transmembrane region" description="Helical" evidence="1">
    <location>
        <begin position="26"/>
        <end position="44"/>
    </location>
</feature>
<protein>
    <recommendedName>
        <fullName evidence="3">Succinate dehydrogenase</fullName>
    </recommendedName>
</protein>
<evidence type="ECO:0000256" key="1">
    <source>
        <dbReference type="SAM" id="Phobius"/>
    </source>
</evidence>
<dbReference type="AlphaFoldDB" id="A0A381V9Y7"/>
<feature type="transmembrane region" description="Helical" evidence="1">
    <location>
        <begin position="247"/>
        <end position="265"/>
    </location>
</feature>
<sequence>MKNLNVQTRAGVLSTDRKDFWWKEPLWTGFGFLAFVVYTTWAMLQGNYYWWSAFQEGFGGYLSPFYSPLFFIKEGVGGVAPLSHAWFGSWPEWVPRFVPATPAILILAGPLSFRMTCYYYRKFYYRAYFLTPPGCAVSGFPHKKYKGETALFVFQNLHRYTLYVAIAIIAILTYDGVLSLFRGGKLGIGVGSLILIINPVLLSGYTFGCHAFRHLVGGNKNCFTCTKGKPTVRYHLWKGVSVLNSRHMFWAWASMVWVAFSDIYVRMVASGAWTDLNTWGS</sequence>
<reference evidence="2" key="1">
    <citation type="submission" date="2018-05" db="EMBL/GenBank/DDBJ databases">
        <authorList>
            <person name="Lanie J.A."/>
            <person name="Ng W.-L."/>
            <person name="Kazmierczak K.M."/>
            <person name="Andrzejewski T.M."/>
            <person name="Davidsen T.M."/>
            <person name="Wayne K.J."/>
            <person name="Tettelin H."/>
            <person name="Glass J.I."/>
            <person name="Rusch D."/>
            <person name="Podicherti R."/>
            <person name="Tsui H.-C.T."/>
            <person name="Winkler M.E."/>
        </authorList>
    </citation>
    <scope>NUCLEOTIDE SEQUENCE</scope>
</reference>
<feature type="transmembrane region" description="Helical" evidence="1">
    <location>
        <begin position="93"/>
        <end position="111"/>
    </location>
</feature>
<keyword evidence="1" id="KW-0472">Membrane</keyword>
<dbReference type="EMBL" id="UINC01008028">
    <property type="protein sequence ID" value="SVA36163.1"/>
    <property type="molecule type" value="Genomic_DNA"/>
</dbReference>
<keyword evidence="1" id="KW-1133">Transmembrane helix</keyword>
<name>A0A381V9Y7_9ZZZZ</name>
<keyword evidence="1" id="KW-0812">Transmembrane</keyword>
<gene>
    <name evidence="2" type="ORF">METZ01_LOCUS89017</name>
</gene>
<feature type="transmembrane region" description="Helical" evidence="1">
    <location>
        <begin position="160"/>
        <end position="181"/>
    </location>
</feature>
<accession>A0A381V9Y7</accession>
<feature type="transmembrane region" description="Helical" evidence="1">
    <location>
        <begin position="188"/>
        <end position="207"/>
    </location>
</feature>
<evidence type="ECO:0008006" key="3">
    <source>
        <dbReference type="Google" id="ProtNLM"/>
    </source>
</evidence>
<evidence type="ECO:0000313" key="2">
    <source>
        <dbReference type="EMBL" id="SVA36163.1"/>
    </source>
</evidence>
<proteinExistence type="predicted"/>
<organism evidence="2">
    <name type="scientific">marine metagenome</name>
    <dbReference type="NCBI Taxonomy" id="408172"/>
    <lineage>
        <taxon>unclassified sequences</taxon>
        <taxon>metagenomes</taxon>
        <taxon>ecological metagenomes</taxon>
    </lineage>
</organism>